<evidence type="ECO:0008006" key="4">
    <source>
        <dbReference type="Google" id="ProtNLM"/>
    </source>
</evidence>
<accession>A0AAE4BRV2</accession>
<dbReference type="AlphaFoldDB" id="A0AAE4BRV2"/>
<organism evidence="2 3">
    <name type="scientific">Aureibacter tunicatorum</name>
    <dbReference type="NCBI Taxonomy" id="866807"/>
    <lineage>
        <taxon>Bacteria</taxon>
        <taxon>Pseudomonadati</taxon>
        <taxon>Bacteroidota</taxon>
        <taxon>Cytophagia</taxon>
        <taxon>Cytophagales</taxon>
        <taxon>Persicobacteraceae</taxon>
        <taxon>Aureibacter</taxon>
    </lineage>
</organism>
<keyword evidence="1" id="KW-0732">Signal</keyword>
<evidence type="ECO:0000256" key="1">
    <source>
        <dbReference type="SAM" id="SignalP"/>
    </source>
</evidence>
<dbReference type="Proteomes" id="UP001185092">
    <property type="component" value="Unassembled WGS sequence"/>
</dbReference>
<keyword evidence="3" id="KW-1185">Reference proteome</keyword>
<name>A0AAE4BRV2_9BACT</name>
<evidence type="ECO:0000313" key="2">
    <source>
        <dbReference type="EMBL" id="MDR6239081.1"/>
    </source>
</evidence>
<protein>
    <recommendedName>
        <fullName evidence="4">Lipid A 3-O-deacylase PagL</fullName>
    </recommendedName>
</protein>
<dbReference type="EMBL" id="JAVDQD010000002">
    <property type="protein sequence ID" value="MDR6239081.1"/>
    <property type="molecule type" value="Genomic_DNA"/>
</dbReference>
<dbReference type="Gene3D" id="2.40.160.20">
    <property type="match status" value="1"/>
</dbReference>
<feature type="chain" id="PRO_5042227580" description="Lipid A 3-O-deacylase PagL" evidence="1">
    <location>
        <begin position="21"/>
        <end position="391"/>
    </location>
</feature>
<sequence>MKYILLHLALSFIFITNASASDSLKTANTNPPQKHSFLKVSFQHANVLKGNDFVEGINKDMKRIEHAFTYEAQWGYQSTGTKHWQQLLNYPFYGFGFWGAHFPTTEIGNPFGVYGFFGGFVKRWNRFNIAYEVKSGIAYYGNPYDPDTNPYNIAIGGYINYFMGVELNFNYMLAEHWDILLGLSASHDSNGMVTVPDFGINLFGPKIGARYRFYRREYQCDKLPDPPLEKDISMYVTFNAGTKQYDDSPKVYRDKANYFIGSLSVAAHKRLTYISSVGGGFDFTYDNSLRGNYKQSVGTYNIPEQDKYSVAFFVSYKASISRFNLIPQIGGYIIRKSIPDEQDPIFFQRVCLQYEITDHIFVSVGLRAYDFSVADFIEWGFGYQFSLTKQK</sequence>
<evidence type="ECO:0000313" key="3">
    <source>
        <dbReference type="Proteomes" id="UP001185092"/>
    </source>
</evidence>
<proteinExistence type="predicted"/>
<gene>
    <name evidence="2" type="ORF">HNQ88_002118</name>
</gene>
<comment type="caution">
    <text evidence="2">The sequence shown here is derived from an EMBL/GenBank/DDBJ whole genome shotgun (WGS) entry which is preliminary data.</text>
</comment>
<feature type="signal peptide" evidence="1">
    <location>
        <begin position="1"/>
        <end position="20"/>
    </location>
</feature>
<reference evidence="2" key="1">
    <citation type="submission" date="2023-07" db="EMBL/GenBank/DDBJ databases">
        <title>Genomic Encyclopedia of Type Strains, Phase IV (KMG-IV): sequencing the most valuable type-strain genomes for metagenomic binning, comparative biology and taxonomic classification.</title>
        <authorList>
            <person name="Goeker M."/>
        </authorList>
    </citation>
    <scope>NUCLEOTIDE SEQUENCE</scope>
    <source>
        <strain evidence="2">DSM 26174</strain>
    </source>
</reference>
<dbReference type="RefSeq" id="WP_309938604.1">
    <property type="nucleotide sequence ID" value="NZ_AP025305.1"/>
</dbReference>